<dbReference type="OrthoDB" id="6084525at2759"/>
<dbReference type="GO" id="GO:0030165">
    <property type="term" value="F:PDZ domain binding"/>
    <property type="evidence" value="ECO:0007669"/>
    <property type="project" value="TreeGrafter"/>
</dbReference>
<feature type="transmembrane region" description="Helical" evidence="2">
    <location>
        <begin position="1497"/>
        <end position="1517"/>
    </location>
</feature>
<keyword evidence="2" id="KW-0472">Membrane</keyword>
<dbReference type="PRINTS" id="PR01415">
    <property type="entry name" value="ANKYRIN"/>
</dbReference>
<dbReference type="InterPro" id="IPR019525">
    <property type="entry name" value="Nrf1_NLS/DNA-bd_dimer"/>
</dbReference>
<accession>A0A7R8HD30</accession>
<protein>
    <submittedName>
        <fullName evidence="3">KIDINS220</fullName>
    </submittedName>
</protein>
<dbReference type="PROSITE" id="PS50097">
    <property type="entry name" value="BTB"/>
    <property type="match status" value="1"/>
</dbReference>
<feature type="region of interest" description="Disordered" evidence="1">
    <location>
        <begin position="2375"/>
        <end position="2398"/>
    </location>
</feature>
<feature type="region of interest" description="Disordered" evidence="1">
    <location>
        <begin position="747"/>
        <end position="782"/>
    </location>
</feature>
<reference evidence="3" key="1">
    <citation type="submission" date="2021-02" db="EMBL/GenBank/DDBJ databases">
        <authorList>
            <person name="Bekaert M."/>
        </authorList>
    </citation>
    <scope>NUCLEOTIDE SEQUENCE</scope>
    <source>
        <strain evidence="3">IoA-00</strain>
    </source>
</reference>
<dbReference type="SUPFAM" id="SSF54695">
    <property type="entry name" value="POZ domain"/>
    <property type="match status" value="1"/>
</dbReference>
<evidence type="ECO:0000313" key="3">
    <source>
        <dbReference type="EMBL" id="CAF3002535.1"/>
    </source>
</evidence>
<dbReference type="InterPro" id="IPR052771">
    <property type="entry name" value="Neurotrophin_sig_adaptor"/>
</dbReference>
<gene>
    <name evidence="3" type="ORF">LSAA_12747</name>
</gene>
<dbReference type="InterPro" id="IPR002110">
    <property type="entry name" value="Ankyrin_rpt"/>
</dbReference>
<dbReference type="Pfam" id="PF00651">
    <property type="entry name" value="BTB"/>
    <property type="match status" value="1"/>
</dbReference>
<dbReference type="Pfam" id="PF12796">
    <property type="entry name" value="Ank_2"/>
    <property type="match status" value="3"/>
</dbReference>
<feature type="compositionally biased region" description="Polar residues" evidence="1">
    <location>
        <begin position="770"/>
        <end position="782"/>
    </location>
</feature>
<evidence type="ECO:0000256" key="1">
    <source>
        <dbReference type="SAM" id="MobiDB-lite"/>
    </source>
</evidence>
<name>A0A7R8HD30_LEPSM</name>
<evidence type="ECO:0000256" key="2">
    <source>
        <dbReference type="SAM" id="Phobius"/>
    </source>
</evidence>
<feature type="region of interest" description="Disordered" evidence="1">
    <location>
        <begin position="1"/>
        <end position="46"/>
    </location>
</feature>
<evidence type="ECO:0000313" key="4">
    <source>
        <dbReference type="Proteomes" id="UP000675881"/>
    </source>
</evidence>
<keyword evidence="4" id="KW-1185">Reference proteome</keyword>
<proteinExistence type="predicted"/>
<keyword evidence="2" id="KW-0812">Transmembrane</keyword>
<feature type="compositionally biased region" description="Basic residues" evidence="1">
    <location>
        <begin position="758"/>
        <end position="767"/>
    </location>
</feature>
<dbReference type="Pfam" id="PF10491">
    <property type="entry name" value="Nrf1_DNA-bind"/>
    <property type="match status" value="1"/>
</dbReference>
<dbReference type="InterPro" id="IPR000210">
    <property type="entry name" value="BTB/POZ_dom"/>
</dbReference>
<dbReference type="InterPro" id="IPR036770">
    <property type="entry name" value="Ankyrin_rpt-contain_sf"/>
</dbReference>
<dbReference type="Gene3D" id="3.30.710.10">
    <property type="entry name" value="Potassium Channel Kv1.1, Chain A"/>
    <property type="match status" value="1"/>
</dbReference>
<sequence>MSESDSVVMTPEEVSMTDLSTPDNFLEDESLEDEENPLKIDEPSFPEITEGEEPLAEQMVLDRLPRPVHELNCRQARTYLVKLLRNANGGQNPHYGDPEMKPPFWPDYYWPWIKLTDVHTKPRGMNEPLQYSEMMKLAISRGYQYFGYDPCTYVDAGIEEAIKNPTSCSNGSSTQNPAHRENNPPPRLVKPLSQLNCNNPVYGSPDTRPPWWPDDCIRWVDMVDLRGRPPYLPNSKTYTDVLKIAIERAYKYYGYDPETHIEGKNQEESKCTEEEIERVMDEKSDLLSLPNAPGAKHIKVMGAPPKLPIPVAKLNCGGARSCLSRLLRYRSGHQPPNYGNPQFMPSWWPNDIIEWSQIKNLSHRYEGYLGNSYSNCLRIAIIRGYAYYGYDANTYVEDLNGGSSAVYWTLGDPQNMTASTLPKITCIRSEGKSKKPMPNLLLIENTNSTNENKMSLRPVPLKVRFKRKTHPLMNFLHEDYLNNKRYTDVLLVSSTGQRFKMHKLILILFSSKMKSILLENPDQVYTIILPDISSEVLKLLIHAFYVGEVVLENEKIKSEVLKAKEFLSEYGLLQNFECSMVTSNKIDLKLRDSSYMTQSPALSVENSDIENVDGDEEETNFEISANDKEINDAEINFDDIIEAVATKIEEEEKAVTSLNKRLPNNERVNKLIGIRRSVRQRRKKDMSDFELGGSSDVDSPTSPIIKEEPVDHEDEDIHQQITLIDDEHCDLLAISSPPIKIENIEDQRQSSISLTTRRSTRNINKRNHSSEPCESQISSKQGCSPVSIPIKRCRSSSSSSSESVANKPRIEEIDIEKLDSIIKEGGPKALCTLLMKSGFLGEKPPKCSSCGDHASLITDNDNVDGLVWRCPNEGHPDISVRKHSIFEDSSENLCWIMKIIVCWSDNTSLNQCHQLFGADIDKIFQWYDKYPEFYLDQHEDTPKERTISHNSLGDKNINSILQKGAHFLQNLAATVIKFLTTSDLNSMSNHLRLSWRSLNSKSDPEAADLMVPGTSYKAISKFIISDDVHGLREFLDTSHVNIEDRDEDGSTLLHFAASKGNKDIVSVLLNHSADVQAEDFQKCNPLHVAAREGHNDVVHELIDAGSFINQIDMGMWTPFMWACYYGRTDTASVLIDCGCEINVRGQQQVSPLNWAAGRGHENIVRLLLEKNMIVDLGDKYGTTALIWAARKGYMEIVRLLLRHGANVDAVGMYSWTPLLVATAGNFIQVVDLILEKNPNVNKVDKDGLTALAIACKEGYTEIAFKLISFGAYINLQDKYGDTNLMYAAKGGHKSIVDALLKKHADINMRGKDNRTCLHCAIDKGHTSIVKSILNVNPDLELRTIDGDTALLRAVKCRNEDIVQMLLDKKAKLSATDTKQDTVLHIAMRARSKAIVEILLRNPKHSQLLYRPNRSGETPYTIDINSNKSILGQVFGARKLNTNEDGENMLGYDLYSSSLADILTEPSLSMPITVGLYAKWGSGKSFLLASSLGNTSGLVGLIVALSTIVLSYIFILIIRQGSYKFNWLSFNITIASKFNSLKLILQVMFCHPPGQEFINSVIEVQPLRLLFTEQTKVITSAGGQNSVTPMIDGKKFCCIPYIVIYFICFFLILAGVVLIMIELMYTNNSVQMNFNSPKIFDHPVASTKSAFELKDDDEMEDDENEKKMIERRIDLFELDIEEEFTTEKIIVGLLIFMAIMLLIIIVGNFYNIVRGIHALIFSQRQHFHRTVSKVDLVKSEGYLQAVKGEVQLLQEMVKGLDAFTGQQSRMVVVVDGLDSCEQGKVLSVLDAMHMLFSDRGSPFIIILAIDPHVITKAIELNLNRAFIDTSIGLRKVKVAQKVANKLKSMYGSSVLIEEVQGDRRTSVESVASSLGSRVLATPGEPSDLTKILLSDDYFSDVNPRSLKRLMNVIYVMGRLLKAFHIDFNWHRLSSWVNITEQWPYHASWITIFVELNEDHLDDLTPLKSIYNIIKEFGSFGCQDFFCLLQLIWTPYLRKIIKDEIHNMEEMGIEVPTLEGSSNVAPSSTPAPTLTRRQATELIPFPSYPIYTTPISRYSAPTASGQNSNTQPGKFYDIYHRPLEEKSQSLIQLPSDLTEQNLSQQSTEEICEWTGKFLRNVVLALRNHEKKNKIVKFSLEDSTDHVQLLKNRQEPPITPIPTQQKKVHHQDKFEKQVTLEDAMISGLLSTLNEDAQEDVLSEEISSFKGSMGQLSHLNLSPSIGSMNGVEVEYNKVNPPPHRSLHCLLQNLRHTMDIEKGSRPRNLSGIPSWASQGDVPVMVSVPTTPITDDLQPNLHLDISLDNSRNLSGSSIMRTKIVDDTDPYSWLSSTAPTSPSYKRKVNEGLKERKSSFLESLGHRFSIGSSMNQVLQSHINDPLSSPEQLTVSKRPSFSNSRGPHIQQIFSSQTESQDHILTAVLPDGKNLTMPSDHKA</sequence>
<feature type="region of interest" description="Disordered" evidence="1">
    <location>
        <begin position="166"/>
        <end position="189"/>
    </location>
</feature>
<dbReference type="Pfam" id="PF00023">
    <property type="entry name" value="Ank"/>
    <property type="match status" value="1"/>
</dbReference>
<dbReference type="PANTHER" id="PTHR24116:SF0">
    <property type="entry name" value="KINASE D-INTERACTING SUBSTRATE OF 220 KDA"/>
    <property type="match status" value="1"/>
</dbReference>
<dbReference type="SMART" id="SM00248">
    <property type="entry name" value="ANK"/>
    <property type="match status" value="11"/>
</dbReference>
<dbReference type="Proteomes" id="UP000675881">
    <property type="component" value="Chromosome 7"/>
</dbReference>
<organism evidence="3 4">
    <name type="scientific">Lepeophtheirus salmonis</name>
    <name type="common">Salmon louse</name>
    <name type="synonym">Caligus salmonis</name>
    <dbReference type="NCBI Taxonomy" id="72036"/>
    <lineage>
        <taxon>Eukaryota</taxon>
        <taxon>Metazoa</taxon>
        <taxon>Ecdysozoa</taxon>
        <taxon>Arthropoda</taxon>
        <taxon>Crustacea</taxon>
        <taxon>Multicrustacea</taxon>
        <taxon>Hexanauplia</taxon>
        <taxon>Copepoda</taxon>
        <taxon>Siphonostomatoida</taxon>
        <taxon>Caligidae</taxon>
        <taxon>Lepeophtheirus</taxon>
    </lineage>
</organism>
<feature type="transmembrane region" description="Helical" evidence="2">
    <location>
        <begin position="1597"/>
        <end position="1620"/>
    </location>
</feature>
<feature type="compositionally biased region" description="Acidic residues" evidence="1">
    <location>
        <begin position="25"/>
        <end position="35"/>
    </location>
</feature>
<dbReference type="Pfam" id="PF07693">
    <property type="entry name" value="KAP_NTPase"/>
    <property type="match status" value="2"/>
</dbReference>
<dbReference type="InterPro" id="IPR011646">
    <property type="entry name" value="KAP_P-loop"/>
</dbReference>
<feature type="region of interest" description="Disordered" evidence="1">
    <location>
        <begin position="682"/>
        <end position="703"/>
    </location>
</feature>
<feature type="transmembrane region" description="Helical" evidence="2">
    <location>
        <begin position="1688"/>
        <end position="1712"/>
    </location>
</feature>
<feature type="compositionally biased region" description="Polar residues" evidence="1">
    <location>
        <begin position="166"/>
        <end position="177"/>
    </location>
</feature>
<dbReference type="GO" id="GO:0019887">
    <property type="term" value="F:protein kinase regulator activity"/>
    <property type="evidence" value="ECO:0007669"/>
    <property type="project" value="TreeGrafter"/>
</dbReference>
<dbReference type="Gene3D" id="1.25.40.20">
    <property type="entry name" value="Ankyrin repeat-containing domain"/>
    <property type="match status" value="2"/>
</dbReference>
<dbReference type="PANTHER" id="PTHR24116">
    <property type="entry name" value="KINASE D-INTERACTING SUBSTRATE OF 220 KDA"/>
    <property type="match status" value="1"/>
</dbReference>
<dbReference type="SMART" id="SM00225">
    <property type="entry name" value="BTB"/>
    <property type="match status" value="1"/>
</dbReference>
<dbReference type="EMBL" id="HG994586">
    <property type="protein sequence ID" value="CAF3002535.1"/>
    <property type="molecule type" value="Genomic_DNA"/>
</dbReference>
<dbReference type="InterPro" id="IPR011333">
    <property type="entry name" value="SKP1/BTB/POZ_sf"/>
</dbReference>
<keyword evidence="2" id="KW-1133">Transmembrane helix</keyword>
<dbReference type="SUPFAM" id="SSF48403">
    <property type="entry name" value="Ankyrin repeat"/>
    <property type="match status" value="1"/>
</dbReference>
<dbReference type="PROSITE" id="PS50088">
    <property type="entry name" value="ANK_REPEAT"/>
    <property type="match status" value="9"/>
</dbReference>
<dbReference type="PROSITE" id="PS50297">
    <property type="entry name" value="ANK_REP_REGION"/>
    <property type="match status" value="6"/>
</dbReference>